<dbReference type="Proteomes" id="UP000008068">
    <property type="component" value="Unassembled WGS sequence"/>
</dbReference>
<protein>
    <submittedName>
        <fullName evidence="1">Uncharacterized protein</fullName>
    </submittedName>
</protein>
<proteinExistence type="predicted"/>
<reference evidence="2" key="1">
    <citation type="submission" date="2011-07" db="EMBL/GenBank/DDBJ databases">
        <authorList>
            <consortium name="Caenorhabditis brenneri Sequencing and Analysis Consortium"/>
            <person name="Wilson R.K."/>
        </authorList>
    </citation>
    <scope>NUCLEOTIDE SEQUENCE [LARGE SCALE GENOMIC DNA]</scope>
    <source>
        <strain evidence="2">PB2801</strain>
    </source>
</reference>
<dbReference type="HOGENOM" id="CLU_3336070_0_0_1"/>
<accession>G0MU75</accession>
<dbReference type="EMBL" id="GL379812">
    <property type="protein sequence ID" value="EGT44144.1"/>
    <property type="molecule type" value="Genomic_DNA"/>
</dbReference>
<evidence type="ECO:0000313" key="2">
    <source>
        <dbReference type="Proteomes" id="UP000008068"/>
    </source>
</evidence>
<sequence>MKTVKNTNSLKVCYDLATPLSVECFWLCWNRCIEQLYE</sequence>
<gene>
    <name evidence="1" type="ORF">CAEBREN_05832</name>
</gene>
<keyword evidence="2" id="KW-1185">Reference proteome</keyword>
<organism evidence="2">
    <name type="scientific">Caenorhabditis brenneri</name>
    <name type="common">Nematode worm</name>
    <dbReference type="NCBI Taxonomy" id="135651"/>
    <lineage>
        <taxon>Eukaryota</taxon>
        <taxon>Metazoa</taxon>
        <taxon>Ecdysozoa</taxon>
        <taxon>Nematoda</taxon>
        <taxon>Chromadorea</taxon>
        <taxon>Rhabditida</taxon>
        <taxon>Rhabditina</taxon>
        <taxon>Rhabditomorpha</taxon>
        <taxon>Rhabditoidea</taxon>
        <taxon>Rhabditidae</taxon>
        <taxon>Peloderinae</taxon>
        <taxon>Caenorhabditis</taxon>
    </lineage>
</organism>
<name>G0MU75_CAEBE</name>
<dbReference type="InParanoid" id="G0MU75"/>
<evidence type="ECO:0000313" key="1">
    <source>
        <dbReference type="EMBL" id="EGT44144.1"/>
    </source>
</evidence>
<dbReference type="AlphaFoldDB" id="G0MU75"/>